<evidence type="ECO:0000256" key="2">
    <source>
        <dbReference type="ARBA" id="ARBA00022729"/>
    </source>
</evidence>
<dbReference type="GO" id="GO:0005102">
    <property type="term" value="F:signaling receptor binding"/>
    <property type="evidence" value="ECO:0007669"/>
    <property type="project" value="InterPro"/>
</dbReference>
<dbReference type="Ensembl" id="ENSSVLT00005028010.1">
    <property type="protein sequence ID" value="ENSSVLP00005025202.1"/>
    <property type="gene ID" value="ENSSVLG00005019794.1"/>
</dbReference>
<dbReference type="InterPro" id="IPR013783">
    <property type="entry name" value="Ig-like_fold"/>
</dbReference>
<evidence type="ECO:0000256" key="1">
    <source>
        <dbReference type="ARBA" id="ARBA00009633"/>
    </source>
</evidence>
<keyword evidence="8" id="KW-1185">Reference proteome</keyword>
<dbReference type="SUPFAM" id="SSF48726">
    <property type="entry name" value="Immunoglobulin"/>
    <property type="match status" value="1"/>
</dbReference>
<dbReference type="Pfam" id="PF15005">
    <property type="entry name" value="IZUMO"/>
    <property type="match status" value="1"/>
</dbReference>
<dbReference type="GO" id="GO:0005886">
    <property type="term" value="C:plasma membrane"/>
    <property type="evidence" value="ECO:0007669"/>
    <property type="project" value="TreeGrafter"/>
</dbReference>
<evidence type="ECO:0000256" key="4">
    <source>
        <dbReference type="SAM" id="Phobius"/>
    </source>
</evidence>
<keyword evidence="4" id="KW-0812">Transmembrane</keyword>
<feature type="signal peptide" evidence="5">
    <location>
        <begin position="1"/>
        <end position="21"/>
    </location>
</feature>
<keyword evidence="2 5" id="KW-0732">Signal</keyword>
<evidence type="ECO:0000313" key="8">
    <source>
        <dbReference type="Proteomes" id="UP000694564"/>
    </source>
</evidence>
<dbReference type="GO" id="GO:0086080">
    <property type="term" value="F:protein binding involved in heterotypic cell-cell adhesion"/>
    <property type="evidence" value="ECO:0007669"/>
    <property type="project" value="TreeGrafter"/>
</dbReference>
<evidence type="ECO:0000256" key="5">
    <source>
        <dbReference type="SAM" id="SignalP"/>
    </source>
</evidence>
<feature type="domain" description="Ig-like" evidence="6">
    <location>
        <begin position="106"/>
        <end position="218"/>
    </location>
</feature>
<evidence type="ECO:0000313" key="7">
    <source>
        <dbReference type="Ensembl" id="ENSSVLP00005025202.1"/>
    </source>
</evidence>
<dbReference type="GO" id="GO:0007342">
    <property type="term" value="P:fusion of sperm to egg plasma membrane involved in single fertilization"/>
    <property type="evidence" value="ECO:0007669"/>
    <property type="project" value="InterPro"/>
</dbReference>
<feature type="transmembrane region" description="Helical" evidence="4">
    <location>
        <begin position="304"/>
        <end position="325"/>
    </location>
</feature>
<organism evidence="7 8">
    <name type="scientific">Sciurus vulgaris</name>
    <name type="common">Eurasian red squirrel</name>
    <dbReference type="NCBI Taxonomy" id="55149"/>
    <lineage>
        <taxon>Eukaryota</taxon>
        <taxon>Metazoa</taxon>
        <taxon>Chordata</taxon>
        <taxon>Craniata</taxon>
        <taxon>Vertebrata</taxon>
        <taxon>Euteleostomi</taxon>
        <taxon>Mammalia</taxon>
        <taxon>Eutheria</taxon>
        <taxon>Euarchontoglires</taxon>
        <taxon>Glires</taxon>
        <taxon>Rodentia</taxon>
        <taxon>Sciuromorpha</taxon>
        <taxon>Sciuridae</taxon>
        <taxon>Sciurinae</taxon>
        <taxon>Sciurini</taxon>
        <taxon>Sciurus</taxon>
    </lineage>
</organism>
<comment type="similarity">
    <text evidence="1">Belongs to the Izumo family.</text>
</comment>
<dbReference type="GO" id="GO:0002080">
    <property type="term" value="C:acrosomal membrane"/>
    <property type="evidence" value="ECO:0007669"/>
    <property type="project" value="TreeGrafter"/>
</dbReference>
<dbReference type="InterPro" id="IPR032700">
    <property type="entry name" value="IZUMO1"/>
</dbReference>
<accession>A0A8D2JPX4</accession>
<dbReference type="InterPro" id="IPR029389">
    <property type="entry name" value="IZUMO"/>
</dbReference>
<reference evidence="7" key="1">
    <citation type="submission" date="2025-08" db="UniProtKB">
        <authorList>
            <consortium name="Ensembl"/>
        </authorList>
    </citation>
    <scope>IDENTIFICATION</scope>
</reference>
<feature type="chain" id="PRO_5034155595" description="Ig-like domain-containing protein" evidence="5">
    <location>
        <begin position="22"/>
        <end position="326"/>
    </location>
</feature>
<sequence>MGLCFALSLATLACFLLPAGCCVICDQSVLAALKSLKENYLPGHLDTKLHKKVMETTERILVEFKDQPLKDGSFLGALDPQPFSLCLALSFRPTLVGEYSLDLAPPGVMMQYLTYCPECNSGIYLCWKSLDCGDRKMKVREKRNLTLNCLLKWHRFSVGLTDYQFFRDWEDGGETLLYKGKNPILIIPSVTSDDTGLYRCELGTVSSGPATIIRYHVTVQGEMTPTQGETAPVQGETAPPGQVETASPQDETAPGQGETALLVGETAPLLGDMAPLEEASVRPNSADVETSSATLQPSQAESMLHGPLIGLLVCSSVALIAALGVR</sequence>
<dbReference type="PANTHER" id="PTHR35540:SF1">
    <property type="entry name" value="IZUMO SPERM-EGG FUSION PROTEIN 1"/>
    <property type="match status" value="1"/>
</dbReference>
<proteinExistence type="inferred from homology"/>
<dbReference type="GO" id="GO:0035036">
    <property type="term" value="P:sperm-egg recognition"/>
    <property type="evidence" value="ECO:0007669"/>
    <property type="project" value="InterPro"/>
</dbReference>
<dbReference type="AlphaFoldDB" id="A0A8D2JPX4"/>
<dbReference type="PROSITE" id="PS50835">
    <property type="entry name" value="IG_LIKE"/>
    <property type="match status" value="1"/>
</dbReference>
<dbReference type="PANTHER" id="PTHR35540">
    <property type="entry name" value="IZUMO SPERM-EGG FUSION PROTEIN 1"/>
    <property type="match status" value="1"/>
</dbReference>
<evidence type="ECO:0000256" key="3">
    <source>
        <dbReference type="SAM" id="MobiDB-lite"/>
    </source>
</evidence>
<evidence type="ECO:0000259" key="6">
    <source>
        <dbReference type="PROSITE" id="PS50835"/>
    </source>
</evidence>
<dbReference type="InterPro" id="IPR003599">
    <property type="entry name" value="Ig_sub"/>
</dbReference>
<protein>
    <recommendedName>
        <fullName evidence="6">Ig-like domain-containing protein</fullName>
    </recommendedName>
</protein>
<reference evidence="7" key="2">
    <citation type="submission" date="2025-09" db="UniProtKB">
        <authorList>
            <consortium name="Ensembl"/>
        </authorList>
    </citation>
    <scope>IDENTIFICATION</scope>
</reference>
<keyword evidence="4" id="KW-0472">Membrane</keyword>
<dbReference type="Proteomes" id="UP000694564">
    <property type="component" value="Chromosome 17"/>
</dbReference>
<keyword evidence="4" id="KW-1133">Transmembrane helix</keyword>
<dbReference type="GeneTree" id="ENSGT00390000015014"/>
<dbReference type="SMART" id="SM00409">
    <property type="entry name" value="IG"/>
    <property type="match status" value="1"/>
</dbReference>
<dbReference type="InterPro" id="IPR036179">
    <property type="entry name" value="Ig-like_dom_sf"/>
</dbReference>
<dbReference type="InterPro" id="IPR007110">
    <property type="entry name" value="Ig-like_dom"/>
</dbReference>
<dbReference type="Gene3D" id="2.60.40.10">
    <property type="entry name" value="Immunoglobulins"/>
    <property type="match status" value="1"/>
</dbReference>
<name>A0A8D2JPX4_SCIVU</name>
<dbReference type="Pfam" id="PF16706">
    <property type="entry name" value="Izumo-Ig"/>
    <property type="match status" value="1"/>
</dbReference>
<feature type="region of interest" description="Disordered" evidence="3">
    <location>
        <begin position="223"/>
        <end position="256"/>
    </location>
</feature>
<dbReference type="InterPro" id="IPR032699">
    <property type="entry name" value="Izumo-Ig"/>
</dbReference>